<gene>
    <name evidence="1" type="ORF">KIN20_009470</name>
</gene>
<organism evidence="1 2">
    <name type="scientific">Parelaphostrongylus tenuis</name>
    <name type="common">Meningeal worm</name>
    <dbReference type="NCBI Taxonomy" id="148309"/>
    <lineage>
        <taxon>Eukaryota</taxon>
        <taxon>Metazoa</taxon>
        <taxon>Ecdysozoa</taxon>
        <taxon>Nematoda</taxon>
        <taxon>Chromadorea</taxon>
        <taxon>Rhabditida</taxon>
        <taxon>Rhabditina</taxon>
        <taxon>Rhabditomorpha</taxon>
        <taxon>Strongyloidea</taxon>
        <taxon>Metastrongylidae</taxon>
        <taxon>Parelaphostrongylus</taxon>
    </lineage>
</organism>
<protein>
    <submittedName>
        <fullName evidence="1">Uncharacterized protein</fullName>
    </submittedName>
</protein>
<proteinExistence type="predicted"/>
<dbReference type="EMBL" id="JAHQIW010001572">
    <property type="protein sequence ID" value="KAJ1352954.1"/>
    <property type="molecule type" value="Genomic_DNA"/>
</dbReference>
<dbReference type="AlphaFoldDB" id="A0AAD5MSK6"/>
<name>A0AAD5MSK6_PARTN</name>
<comment type="caution">
    <text evidence="1">The sequence shown here is derived from an EMBL/GenBank/DDBJ whole genome shotgun (WGS) entry which is preliminary data.</text>
</comment>
<dbReference type="Proteomes" id="UP001196413">
    <property type="component" value="Unassembled WGS sequence"/>
</dbReference>
<reference evidence="1" key="1">
    <citation type="submission" date="2021-06" db="EMBL/GenBank/DDBJ databases">
        <title>Parelaphostrongylus tenuis whole genome reference sequence.</title>
        <authorList>
            <person name="Garwood T.J."/>
            <person name="Larsen P.A."/>
            <person name="Fountain-Jones N.M."/>
            <person name="Garbe J.R."/>
            <person name="Macchietto M.G."/>
            <person name="Kania S.A."/>
            <person name="Gerhold R.W."/>
            <person name="Richards J.E."/>
            <person name="Wolf T.M."/>
        </authorList>
    </citation>
    <scope>NUCLEOTIDE SEQUENCE</scope>
    <source>
        <strain evidence="1">MNPRO001-30</strain>
        <tissue evidence="1">Meninges</tissue>
    </source>
</reference>
<dbReference type="Gene3D" id="2.60.120.200">
    <property type="match status" value="1"/>
</dbReference>
<sequence>MDGLPVFIDDDEYIEITNVTIDVKSRLQLNLSMKRFSNDGLILYWGPSFVGQTSGNFISVMLVDSEIYVAWVFGELMKSLRRQTINWKLKDTQYFWEVCQMIIYCPNNSDNYAHSSVEC</sequence>
<accession>A0AAD5MSK6</accession>
<evidence type="ECO:0000313" key="1">
    <source>
        <dbReference type="EMBL" id="KAJ1352954.1"/>
    </source>
</evidence>
<keyword evidence="2" id="KW-1185">Reference proteome</keyword>
<evidence type="ECO:0000313" key="2">
    <source>
        <dbReference type="Proteomes" id="UP001196413"/>
    </source>
</evidence>